<dbReference type="EMBL" id="CP042912">
    <property type="protein sequence ID" value="QEG24936.1"/>
    <property type="molecule type" value="Genomic_DNA"/>
</dbReference>
<dbReference type="SMART" id="SM00560">
    <property type="entry name" value="LamGL"/>
    <property type="match status" value="1"/>
</dbReference>
<sequence>MPIRISIIAFAIVLVSNVAAWSQLQSWETYRRDSKRSGVVETELTPTGLKPAWSWNGELKPFPAWDGPARWDAYNLVHDLPAMRQYDACFYPVSDGKIAVFGSSSQDFVKAVDLQTGKLIWQFNAGGPVRLAPTIDGDKVLFGCDDGFAYCLNKSNGKQIWKFSPSIDQGAEQLMLINNDRLISYYPIRTGVIVRDNIAYFGASMLPWRESYLCAINVETGKDDESKSTYVTRHEDATLEGNLLIADDRLIVPQGRIAPLLFDRSTGAKKGSLPGGGGVTAVVTDEGDVVRAEGGKPSRAGQMAVFQGKERVASFPRGRAIAISGSDFFVIDGQKLFAASRDTNELRWSCEVDEPLELIKVGNAIIVGGDRHVTGVNAFDGSVLWSAEVVGRAFGLSFAKNHLMVSTDQGHIHAFELVNSKLEIASEKDSSNTENKAWKSPPVPKVRKKNLLHRWVFHRAGMTKDGAAVEDRNLQGAVVKDHASGVDLTLKGTGTAIRINDSEKLEGVAMSGGYFPHKIENTESLPRDAITVEAWVRVDVPQQWGSVIGCFQDDGNTEHGWTLGYKNDQFYMAVAGGGSGMTYLTSNNAFESRSWNHVVGTYNGNETRIYVNGSLAGSTNSEQGPISYSDSCFFTVGSYRDSDEDFPLQGALQEVRVYGKAISASDVTRLFEASANEFGVTLGASKKTKTATKPVDELPQNFLAWGPYTKFVRPGEIEVNFGTHENGPSVVDVIMESGVRRIKNDDQTTNHRVIIKDLPHKRQLQFQISQSADDAAEKTESFLIDTHFDWTETLPMATPNAFVSELIEKGPNTRGMVLVVGADQQQKAKDIAKQSDFLVVLVEPDEDKATKLKDEWSQDAEVVYGPKFCVVNRSLDDLPSAFASTVVAAKTNSEVRRLVRPQGGLLHDGESVVWQRGGLKGSGTWSHMYGSADNSAYGGEALSGISDRNQLRTQWIGRPGPRYQTDRQNRKPSPLAAGGRIFLQGQQRMIALDNYSGAVLWSVESPTVMRWNVPHDCSNWCADDDGVFVAAEHQAWFVDGKSGEIDRQFDIPATDKEQNHWGYIARHKTSLIGSVVKASAVYTRWWGASMWFDSTGGNDTHVVAGDKLFSMNAETGKLDWEHDGLVIHPTITIMDDRIYFIESKTQAHLDGKKRRLSLDGKQDHDIVCLDADSGAELWRYQLDPFAGHLSSLYLAGGGKKDIRALVLVASEATKKIFTAQAFDPSTGENRWSTEIDWEATHHGKHISRPAIQGDLIYLRPEVLQLADGETMHRGFPGGHGCSSYTASSNGIFTRLGETTWWDARTQKVNRFKRIRTDCWLSVIPAQGMLISAEGGGGCSCGSWLETSLGFLPRNVDEDLPDDE</sequence>
<gene>
    <name evidence="4" type="ORF">MFFC18_48590</name>
</gene>
<organism evidence="4 5">
    <name type="scientific">Mariniblastus fucicola</name>
    <dbReference type="NCBI Taxonomy" id="980251"/>
    <lineage>
        <taxon>Bacteria</taxon>
        <taxon>Pseudomonadati</taxon>
        <taxon>Planctomycetota</taxon>
        <taxon>Planctomycetia</taxon>
        <taxon>Pirellulales</taxon>
        <taxon>Pirellulaceae</taxon>
        <taxon>Mariniblastus</taxon>
    </lineage>
</organism>
<dbReference type="SUPFAM" id="SSF50998">
    <property type="entry name" value="Quinoprotein alcohol dehydrogenase-like"/>
    <property type="match status" value="2"/>
</dbReference>
<evidence type="ECO:0000313" key="4">
    <source>
        <dbReference type="EMBL" id="QEG24936.1"/>
    </source>
</evidence>
<dbReference type="InterPro" id="IPR018391">
    <property type="entry name" value="PQQ_b-propeller_rpt"/>
</dbReference>
<feature type="domain" description="LamG-like jellyroll fold" evidence="3">
    <location>
        <begin position="528"/>
        <end position="665"/>
    </location>
</feature>
<evidence type="ECO:0000313" key="5">
    <source>
        <dbReference type="Proteomes" id="UP000322214"/>
    </source>
</evidence>
<dbReference type="RefSeq" id="WP_075082793.1">
    <property type="nucleotide sequence ID" value="NZ_CP042912.1"/>
</dbReference>
<dbReference type="Proteomes" id="UP000322214">
    <property type="component" value="Chromosome"/>
</dbReference>
<dbReference type="InterPro" id="IPR002372">
    <property type="entry name" value="PQQ_rpt_dom"/>
</dbReference>
<dbReference type="PANTHER" id="PTHR34512">
    <property type="entry name" value="CELL SURFACE PROTEIN"/>
    <property type="match status" value="1"/>
</dbReference>
<dbReference type="OrthoDB" id="247003at2"/>
<keyword evidence="2" id="KW-1015">Disulfide bond</keyword>
<dbReference type="Pfam" id="PF13360">
    <property type="entry name" value="PQQ_2"/>
    <property type="match status" value="3"/>
</dbReference>
<dbReference type="InterPro" id="IPR013320">
    <property type="entry name" value="ConA-like_dom_sf"/>
</dbReference>
<keyword evidence="5" id="KW-1185">Reference proteome</keyword>
<accession>A0A5B9PJT5</accession>
<dbReference type="InterPro" id="IPR006558">
    <property type="entry name" value="LamG-like"/>
</dbReference>
<proteinExistence type="predicted"/>
<dbReference type="PANTHER" id="PTHR34512:SF30">
    <property type="entry name" value="OUTER MEMBRANE PROTEIN ASSEMBLY FACTOR BAMB"/>
    <property type="match status" value="1"/>
</dbReference>
<dbReference type="InterPro" id="IPR011047">
    <property type="entry name" value="Quinoprotein_ADH-like_sf"/>
</dbReference>
<dbReference type="Gene3D" id="2.60.120.200">
    <property type="match status" value="1"/>
</dbReference>
<dbReference type="Pfam" id="PF13385">
    <property type="entry name" value="Laminin_G_3"/>
    <property type="match status" value="1"/>
</dbReference>
<keyword evidence="1" id="KW-0732">Signal</keyword>
<dbReference type="SUPFAM" id="SSF49899">
    <property type="entry name" value="Concanavalin A-like lectins/glucanases"/>
    <property type="match status" value="1"/>
</dbReference>
<dbReference type="InterPro" id="IPR015943">
    <property type="entry name" value="WD40/YVTN_repeat-like_dom_sf"/>
</dbReference>
<dbReference type="STRING" id="980251.GCA_001642875_05007"/>
<dbReference type="SMART" id="SM00564">
    <property type="entry name" value="PQQ"/>
    <property type="match status" value="6"/>
</dbReference>
<dbReference type="KEGG" id="mff:MFFC18_48590"/>
<dbReference type="Gene3D" id="2.130.10.10">
    <property type="entry name" value="YVTN repeat-like/Quinoprotein amine dehydrogenase"/>
    <property type="match status" value="2"/>
</dbReference>
<evidence type="ECO:0000259" key="3">
    <source>
        <dbReference type="SMART" id="SM00560"/>
    </source>
</evidence>
<evidence type="ECO:0000256" key="2">
    <source>
        <dbReference type="ARBA" id="ARBA00023157"/>
    </source>
</evidence>
<evidence type="ECO:0000256" key="1">
    <source>
        <dbReference type="ARBA" id="ARBA00022729"/>
    </source>
</evidence>
<protein>
    <submittedName>
        <fullName evidence="4">Outer membrane biogenesis protein BamB</fullName>
    </submittedName>
</protein>
<reference evidence="4 5" key="1">
    <citation type="submission" date="2019-08" db="EMBL/GenBank/DDBJ databases">
        <title>Deep-cultivation of Planctomycetes and their phenomic and genomic characterization uncovers novel biology.</title>
        <authorList>
            <person name="Wiegand S."/>
            <person name="Jogler M."/>
            <person name="Boedeker C."/>
            <person name="Pinto D."/>
            <person name="Vollmers J."/>
            <person name="Rivas-Marin E."/>
            <person name="Kohn T."/>
            <person name="Peeters S.H."/>
            <person name="Heuer A."/>
            <person name="Rast P."/>
            <person name="Oberbeckmann S."/>
            <person name="Bunk B."/>
            <person name="Jeske O."/>
            <person name="Meyerdierks A."/>
            <person name="Storesund J.E."/>
            <person name="Kallscheuer N."/>
            <person name="Luecker S."/>
            <person name="Lage O.M."/>
            <person name="Pohl T."/>
            <person name="Merkel B.J."/>
            <person name="Hornburger P."/>
            <person name="Mueller R.-W."/>
            <person name="Bruemmer F."/>
            <person name="Labrenz M."/>
            <person name="Spormann A.M."/>
            <person name="Op den Camp H."/>
            <person name="Overmann J."/>
            <person name="Amann R."/>
            <person name="Jetten M.S.M."/>
            <person name="Mascher T."/>
            <person name="Medema M.H."/>
            <person name="Devos D.P."/>
            <person name="Kaster A.-K."/>
            <person name="Ovreas L."/>
            <person name="Rohde M."/>
            <person name="Galperin M.Y."/>
            <person name="Jogler C."/>
        </authorList>
    </citation>
    <scope>NUCLEOTIDE SEQUENCE [LARGE SCALE GENOMIC DNA]</scope>
    <source>
        <strain evidence="4 5">FC18</strain>
    </source>
</reference>
<name>A0A5B9PJT5_9BACT</name>